<dbReference type="Gene3D" id="2.60.40.10">
    <property type="entry name" value="Immunoglobulins"/>
    <property type="match status" value="2"/>
</dbReference>
<name>F0X155_9STRA</name>
<accession>F0X155</accession>
<reference evidence="2" key="1">
    <citation type="journal article" date="2011" name="PLoS Biol.">
        <title>Gene gain and loss during evolution of obligate parasitism in the white rust pathogen of Arabidopsis thaliana.</title>
        <authorList>
            <person name="Kemen E."/>
            <person name="Gardiner A."/>
            <person name="Schultz-Larsen T."/>
            <person name="Kemen A.C."/>
            <person name="Balmuth A.L."/>
            <person name="Robert-Seilaniantz A."/>
            <person name="Bailey K."/>
            <person name="Holub E."/>
            <person name="Studholme D.J."/>
            <person name="Maclean D."/>
            <person name="Jones J.D."/>
        </authorList>
    </citation>
    <scope>NUCLEOTIDE SEQUENCE</scope>
</reference>
<dbReference type="SUPFAM" id="SSF49265">
    <property type="entry name" value="Fibronectin type III"/>
    <property type="match status" value="1"/>
</dbReference>
<proteinExistence type="predicted"/>
<dbReference type="AlphaFoldDB" id="F0X155"/>
<reference evidence="2" key="2">
    <citation type="submission" date="2011-02" db="EMBL/GenBank/DDBJ databases">
        <authorList>
            <person name="MacLean D."/>
        </authorList>
    </citation>
    <scope>NUCLEOTIDE SEQUENCE</scope>
</reference>
<dbReference type="InterPro" id="IPR003961">
    <property type="entry name" value="FN3_dom"/>
</dbReference>
<evidence type="ECO:0000313" key="2">
    <source>
        <dbReference type="EMBL" id="CCA27511.1"/>
    </source>
</evidence>
<protein>
    <submittedName>
        <fullName evidence="2">Uncharacterized protein AlNc14C555G12148</fullName>
    </submittedName>
</protein>
<dbReference type="InterPro" id="IPR046450">
    <property type="entry name" value="PA_dom_sf"/>
</dbReference>
<dbReference type="InterPro" id="IPR003137">
    <property type="entry name" value="PA_domain"/>
</dbReference>
<feature type="domain" description="Fibronectin type-III" evidence="1">
    <location>
        <begin position="111"/>
        <end position="221"/>
    </location>
</feature>
<dbReference type="CDD" id="cd00063">
    <property type="entry name" value="FN3"/>
    <property type="match status" value="2"/>
</dbReference>
<evidence type="ECO:0000259" key="1">
    <source>
        <dbReference type="PROSITE" id="PS50853"/>
    </source>
</evidence>
<dbReference type="InterPro" id="IPR013783">
    <property type="entry name" value="Ig-like_fold"/>
</dbReference>
<dbReference type="SMART" id="SM00060">
    <property type="entry name" value="FN3"/>
    <property type="match status" value="2"/>
</dbReference>
<feature type="domain" description="Fibronectin type-III" evidence="1">
    <location>
        <begin position="6"/>
        <end position="109"/>
    </location>
</feature>
<sequence>MKTLPAPNAPVISQVKRTSVTIAWHDVHRPDRYNTRAFGYFVCWKGNQDHTIHRRSIPIRALDRNVAGTLQTKITALKPNHTYTFSLGIYVENTFGPGSRPSQARTLPFREPNRIRGAPLPFQKSQELHLRWLNPVDNGGAAIQAFWIAIHDVYGASFLINRIDVISASRTLYNNSLWLETSVDNLIPRRLYQFRISATNAFGPSAWSDLSQSFQSLTHCDLVRGIPITRLRTHHTCSFILSDRAETLAKVSSQQFTYGWRGHFSPKSFDVIGEMIASEPLNASTPLQNSQDVYGRIVILHRDQTSFLDKVWHAQQAGALGVVIIDTGGVCRGTFDGNCVFGSSKALGNGFGHTDGHDRWYEIRIPYILITKAAAASLLPGCDLQKFI</sequence>
<organism evidence="2">
    <name type="scientific">Albugo laibachii Nc14</name>
    <dbReference type="NCBI Taxonomy" id="890382"/>
    <lineage>
        <taxon>Eukaryota</taxon>
        <taxon>Sar</taxon>
        <taxon>Stramenopiles</taxon>
        <taxon>Oomycota</taxon>
        <taxon>Peronosporomycetes</taxon>
        <taxon>Albuginales</taxon>
        <taxon>Albuginaceae</taxon>
        <taxon>Albugo</taxon>
    </lineage>
</organism>
<dbReference type="InterPro" id="IPR036116">
    <property type="entry name" value="FN3_sf"/>
</dbReference>
<dbReference type="PROSITE" id="PS50853">
    <property type="entry name" value="FN3"/>
    <property type="match status" value="2"/>
</dbReference>
<dbReference type="HOGENOM" id="CLU_712530_0_0_1"/>
<dbReference type="Pfam" id="PF02225">
    <property type="entry name" value="PA"/>
    <property type="match status" value="1"/>
</dbReference>
<dbReference type="Gene3D" id="3.50.30.30">
    <property type="match status" value="1"/>
</dbReference>
<dbReference type="EMBL" id="FR824585">
    <property type="protein sequence ID" value="CCA27511.1"/>
    <property type="molecule type" value="Genomic_DNA"/>
</dbReference>
<dbReference type="SUPFAM" id="SSF52025">
    <property type="entry name" value="PA domain"/>
    <property type="match status" value="1"/>
</dbReference>
<gene>
    <name evidence="2" type="primary">AlNc14C555G12148</name>
    <name evidence="2" type="ORF">ALNC14_136550</name>
</gene>